<evidence type="ECO:0000313" key="9">
    <source>
        <dbReference type="Proteomes" id="UP000712281"/>
    </source>
</evidence>
<feature type="region of interest" description="Disordered" evidence="6">
    <location>
        <begin position="186"/>
        <end position="208"/>
    </location>
</feature>
<organism evidence="8 9">
    <name type="scientific">Brassica cretica</name>
    <name type="common">Mustard</name>
    <dbReference type="NCBI Taxonomy" id="69181"/>
    <lineage>
        <taxon>Eukaryota</taxon>
        <taxon>Viridiplantae</taxon>
        <taxon>Streptophyta</taxon>
        <taxon>Embryophyta</taxon>
        <taxon>Tracheophyta</taxon>
        <taxon>Spermatophyta</taxon>
        <taxon>Magnoliopsida</taxon>
        <taxon>eudicotyledons</taxon>
        <taxon>Gunneridae</taxon>
        <taxon>Pentapetalae</taxon>
        <taxon>rosids</taxon>
        <taxon>malvids</taxon>
        <taxon>Brassicales</taxon>
        <taxon>Brassicaceae</taxon>
        <taxon>Brassiceae</taxon>
        <taxon>Brassica</taxon>
    </lineage>
</organism>
<evidence type="ECO:0000313" key="8">
    <source>
        <dbReference type="EMBL" id="KAF2569662.1"/>
    </source>
</evidence>
<dbReference type="SUPFAM" id="SSF81653">
    <property type="entry name" value="Calcium ATPase, transduction domain A"/>
    <property type="match status" value="1"/>
</dbReference>
<sequence>MAKGKTSQAIAKLMNLAPDTAILLTVDEEGNVTGEEEIDGRLIQKNDVIKIVPGAKVASDGCVIWGQSHVNESMITGEARPVAKRKGDTVIGGTLNENGVLHIKVTKVGSESALAQIVRLVESAQLAKAPHCMGATLPERRHELAHHLRFRATLPERQSEVAPAPRATSPQRHPEVARVYVDLRETNKPGATSHSDHLRSLPAPRATSRSDVPRSLRVIYSVETYDFRGTFWTVVTIFFKRNQWIEV</sequence>
<dbReference type="GO" id="GO:0016020">
    <property type="term" value="C:membrane"/>
    <property type="evidence" value="ECO:0007669"/>
    <property type="project" value="UniProtKB-SubCell"/>
</dbReference>
<evidence type="ECO:0000256" key="6">
    <source>
        <dbReference type="SAM" id="MobiDB-lite"/>
    </source>
</evidence>
<dbReference type="EMBL" id="QGKW02001911">
    <property type="protein sequence ID" value="KAF2569662.1"/>
    <property type="molecule type" value="Genomic_DNA"/>
</dbReference>
<dbReference type="PANTHER" id="PTHR46594:SF4">
    <property type="entry name" value="P-TYPE CATION-TRANSPORTING ATPASE"/>
    <property type="match status" value="1"/>
</dbReference>
<dbReference type="InterPro" id="IPR008250">
    <property type="entry name" value="ATPase_P-typ_transduc_dom_A_sf"/>
</dbReference>
<keyword evidence="3" id="KW-0479">Metal-binding</keyword>
<feature type="domain" description="P-type ATPase A" evidence="7">
    <location>
        <begin position="34"/>
        <end position="122"/>
    </location>
</feature>
<dbReference type="Gene3D" id="2.70.150.10">
    <property type="entry name" value="Calcium-transporting ATPase, cytoplasmic transduction domain A"/>
    <property type="match status" value="1"/>
</dbReference>
<dbReference type="FunFam" id="2.70.150.10:FF:000002">
    <property type="entry name" value="Copper-transporting ATPase 1, putative"/>
    <property type="match status" value="1"/>
</dbReference>
<accession>A0A8S9IKA2</accession>
<comment type="subcellular location">
    <subcellularLocation>
        <location evidence="1">Membrane</location>
    </subcellularLocation>
</comment>
<dbReference type="GO" id="GO:0046872">
    <property type="term" value="F:metal ion binding"/>
    <property type="evidence" value="ECO:0007669"/>
    <property type="project" value="UniProtKB-KW"/>
</dbReference>
<dbReference type="AlphaFoldDB" id="A0A8S9IKA2"/>
<dbReference type="PANTHER" id="PTHR46594">
    <property type="entry name" value="P-TYPE CATION-TRANSPORTING ATPASE"/>
    <property type="match status" value="1"/>
</dbReference>
<gene>
    <name evidence="8" type="ORF">F2Q68_00025813</name>
</gene>
<evidence type="ECO:0000259" key="7">
    <source>
        <dbReference type="Pfam" id="PF00122"/>
    </source>
</evidence>
<keyword evidence="2" id="KW-0812">Transmembrane</keyword>
<dbReference type="InterPro" id="IPR059000">
    <property type="entry name" value="ATPase_P-type_domA"/>
</dbReference>
<evidence type="ECO:0000256" key="1">
    <source>
        <dbReference type="ARBA" id="ARBA00004370"/>
    </source>
</evidence>
<evidence type="ECO:0000256" key="3">
    <source>
        <dbReference type="ARBA" id="ARBA00022723"/>
    </source>
</evidence>
<evidence type="ECO:0000256" key="4">
    <source>
        <dbReference type="ARBA" id="ARBA00022989"/>
    </source>
</evidence>
<keyword evidence="5" id="KW-0472">Membrane</keyword>
<dbReference type="Proteomes" id="UP000712281">
    <property type="component" value="Unassembled WGS sequence"/>
</dbReference>
<keyword evidence="4" id="KW-1133">Transmembrane helix</keyword>
<evidence type="ECO:0000256" key="2">
    <source>
        <dbReference type="ARBA" id="ARBA00022692"/>
    </source>
</evidence>
<comment type="caution">
    <text evidence="8">The sequence shown here is derived from an EMBL/GenBank/DDBJ whole genome shotgun (WGS) entry which is preliminary data.</text>
</comment>
<reference evidence="8" key="1">
    <citation type="submission" date="2019-12" db="EMBL/GenBank/DDBJ databases">
        <title>Genome sequencing and annotation of Brassica cretica.</title>
        <authorList>
            <person name="Studholme D.J."/>
            <person name="Sarris P.F."/>
        </authorList>
    </citation>
    <scope>NUCLEOTIDE SEQUENCE</scope>
    <source>
        <strain evidence="8">PFS-001/15</strain>
        <tissue evidence="8">Leaf</tissue>
    </source>
</reference>
<evidence type="ECO:0000256" key="5">
    <source>
        <dbReference type="ARBA" id="ARBA00023136"/>
    </source>
</evidence>
<name>A0A8S9IKA2_BRACR</name>
<protein>
    <recommendedName>
        <fullName evidence="7">P-type ATPase A domain-containing protein</fullName>
    </recommendedName>
</protein>
<proteinExistence type="predicted"/>
<dbReference type="Pfam" id="PF00122">
    <property type="entry name" value="E1-E2_ATPase"/>
    <property type="match status" value="1"/>
</dbReference>